<keyword evidence="2" id="KW-1185">Reference proteome</keyword>
<name>A0ACC1P577_9APHY</name>
<sequence>MALFGLKNLFSRRINSPDANHPAAPELSEQDSSDPDGQISTSWRSRSSVVVRFRLRWPRPAHKRSRDSPHPNLFQASNQCQSHRRNRLCHSRQPNIRRNPCRLESCSRRPHGRVHARPHQRRNAVSSLQRSWPKTVVNGLKLALEVAEKAGAAFPPLQAIAGSLVSIAKAVEASNARMIDIATLLQQTSSNADDIRALQTYIEQINKAISPEVLSSPDRWTAPFRKRLADLGSDLKKIEHELELLVSVQPHERFLNAQERAGNIDGLLKSLGVLVQAFTMTGTISAELTINRVEENMLENRQHSDQRFDGMHAHIDEGVARVIDAVGSQRYEESTVVPGLHPTLSAMYNDCESGRSECEPETRMEALATIYAWILGPDHPDLSNYPTPVLDTSHDRLIMWLYALAGAGKSTISMTTAQWCSIRRILAATFFCARDGNRSNVLSIMPTIAYQLARLCAIFREALRRAVADNPNVHQMSVVSQLEKLIIEPLRAAIDGGSHAFDNAVIIVDALDECTDDEAISVVVKSLALHHKGLGTRAS</sequence>
<dbReference type="Proteomes" id="UP001144978">
    <property type="component" value="Unassembled WGS sequence"/>
</dbReference>
<protein>
    <submittedName>
        <fullName evidence="1">Uncharacterized protein</fullName>
    </submittedName>
</protein>
<evidence type="ECO:0000313" key="1">
    <source>
        <dbReference type="EMBL" id="KAJ2986870.1"/>
    </source>
</evidence>
<gene>
    <name evidence="1" type="ORF">NUW54_g9595</name>
</gene>
<evidence type="ECO:0000313" key="2">
    <source>
        <dbReference type="Proteomes" id="UP001144978"/>
    </source>
</evidence>
<reference evidence="1" key="1">
    <citation type="submission" date="2022-08" db="EMBL/GenBank/DDBJ databases">
        <title>Genome Sequence of Pycnoporus sanguineus.</title>
        <authorList>
            <person name="Buettner E."/>
        </authorList>
    </citation>
    <scope>NUCLEOTIDE SEQUENCE</scope>
    <source>
        <strain evidence="1">CG-C14</strain>
    </source>
</reference>
<comment type="caution">
    <text evidence="1">The sequence shown here is derived from an EMBL/GenBank/DDBJ whole genome shotgun (WGS) entry which is preliminary data.</text>
</comment>
<dbReference type="EMBL" id="JANSHE010003255">
    <property type="protein sequence ID" value="KAJ2986870.1"/>
    <property type="molecule type" value="Genomic_DNA"/>
</dbReference>
<organism evidence="1 2">
    <name type="scientific">Trametes sanguinea</name>
    <dbReference type="NCBI Taxonomy" id="158606"/>
    <lineage>
        <taxon>Eukaryota</taxon>
        <taxon>Fungi</taxon>
        <taxon>Dikarya</taxon>
        <taxon>Basidiomycota</taxon>
        <taxon>Agaricomycotina</taxon>
        <taxon>Agaricomycetes</taxon>
        <taxon>Polyporales</taxon>
        <taxon>Polyporaceae</taxon>
        <taxon>Trametes</taxon>
    </lineage>
</organism>
<accession>A0ACC1P577</accession>
<proteinExistence type="predicted"/>